<dbReference type="PANTHER" id="PTHR34475:SF1">
    <property type="entry name" value="CYTOSKELETON PROTEIN RODZ"/>
    <property type="match status" value="1"/>
</dbReference>
<dbReference type="InterPro" id="IPR010982">
    <property type="entry name" value="Lambda_DNA-bd_dom_sf"/>
</dbReference>
<proteinExistence type="predicted"/>
<feature type="region of interest" description="Disordered" evidence="1">
    <location>
        <begin position="129"/>
        <end position="158"/>
    </location>
</feature>
<dbReference type="EMBL" id="CAEZSP010000081">
    <property type="protein sequence ID" value="CAB4550407.1"/>
    <property type="molecule type" value="Genomic_DNA"/>
</dbReference>
<accession>A0A6J6CG72</accession>
<dbReference type="AlphaFoldDB" id="A0A6J6CG72"/>
<organism evidence="3">
    <name type="scientific">freshwater metagenome</name>
    <dbReference type="NCBI Taxonomy" id="449393"/>
    <lineage>
        <taxon>unclassified sequences</taxon>
        <taxon>metagenomes</taxon>
        <taxon>ecological metagenomes</taxon>
    </lineage>
</organism>
<reference evidence="3" key="1">
    <citation type="submission" date="2020-05" db="EMBL/GenBank/DDBJ databases">
        <authorList>
            <person name="Chiriac C."/>
            <person name="Salcher M."/>
            <person name="Ghai R."/>
            <person name="Kavagutti S V."/>
        </authorList>
    </citation>
    <scope>NUCLEOTIDE SEQUENCE</scope>
</reference>
<dbReference type="Pfam" id="PF13464">
    <property type="entry name" value="RodZ_C"/>
    <property type="match status" value="1"/>
</dbReference>
<gene>
    <name evidence="3" type="ORF">UFOPK1440_01100</name>
    <name evidence="4" type="ORF">UFOPK1946_00484</name>
</gene>
<name>A0A6J6CG72_9ZZZZ</name>
<dbReference type="Pfam" id="PF13413">
    <property type="entry name" value="HTH_25"/>
    <property type="match status" value="1"/>
</dbReference>
<protein>
    <submittedName>
        <fullName evidence="3">Unannotated protein</fullName>
    </submittedName>
</protein>
<dbReference type="GO" id="GO:0003677">
    <property type="term" value="F:DNA binding"/>
    <property type="evidence" value="ECO:0007669"/>
    <property type="project" value="InterPro"/>
</dbReference>
<feature type="domain" description="Cytoskeleton protein RodZ-like C-terminal" evidence="2">
    <location>
        <begin position="178"/>
        <end position="242"/>
    </location>
</feature>
<dbReference type="InterPro" id="IPR025194">
    <property type="entry name" value="RodZ-like_C"/>
</dbReference>
<dbReference type="InterPro" id="IPR050400">
    <property type="entry name" value="Bact_Cytoskel_RodZ"/>
</dbReference>
<dbReference type="EMBL" id="CAEZVG010000017">
    <property type="protein sequence ID" value="CAB4621252.1"/>
    <property type="molecule type" value="Genomic_DNA"/>
</dbReference>
<dbReference type="PANTHER" id="PTHR34475">
    <property type="match status" value="1"/>
</dbReference>
<evidence type="ECO:0000313" key="3">
    <source>
        <dbReference type="EMBL" id="CAB4550407.1"/>
    </source>
</evidence>
<evidence type="ECO:0000313" key="4">
    <source>
        <dbReference type="EMBL" id="CAB4621252.1"/>
    </source>
</evidence>
<sequence>MNLGELLQSAREESRLSINDLSDVTSIRAGLLSQMEENDFSHCGGDIYARGHLRNIAPLIGLDAAKLIEIYNQEHSVESRSLNDLLAENNVTKVPIEKKSISWKTPATISLFVLAVFIVVQVVISNSNSSSLADTDPTPAATASTSASPTPVATESPTVETTVAPGVTGVKMEIAATRGNSRIHIVADGKTLEKGSLFQGESRSFEATTSISIYFSNPAGLDVTVNGELLAPLGGQNEEVRRTFR</sequence>
<evidence type="ECO:0000259" key="2">
    <source>
        <dbReference type="Pfam" id="PF13464"/>
    </source>
</evidence>
<dbReference type="Gene3D" id="1.10.260.40">
    <property type="entry name" value="lambda repressor-like DNA-binding domains"/>
    <property type="match status" value="1"/>
</dbReference>
<evidence type="ECO:0000256" key="1">
    <source>
        <dbReference type="SAM" id="MobiDB-lite"/>
    </source>
</evidence>